<name>A0A9W9H3Z6_9EURO</name>
<feature type="transmembrane region" description="Helical" evidence="1">
    <location>
        <begin position="16"/>
        <end position="36"/>
    </location>
</feature>
<sequence length="61" mass="7175">MSVTIHDGNFLFRVNYATQILCFILTTPFVFLRIFVRWKVNRALGIDDGSVYGILRDWHDL</sequence>
<protein>
    <submittedName>
        <fullName evidence="2">Uncharacterized protein</fullName>
    </submittedName>
</protein>
<comment type="caution">
    <text evidence="2">The sequence shown here is derived from an EMBL/GenBank/DDBJ whole genome shotgun (WGS) entry which is preliminary data.</text>
</comment>
<keyword evidence="3" id="KW-1185">Reference proteome</keyword>
<evidence type="ECO:0000313" key="3">
    <source>
        <dbReference type="Proteomes" id="UP001147746"/>
    </source>
</evidence>
<keyword evidence="1" id="KW-1133">Transmembrane helix</keyword>
<evidence type="ECO:0000256" key="1">
    <source>
        <dbReference type="SAM" id="Phobius"/>
    </source>
</evidence>
<dbReference type="Proteomes" id="UP001147746">
    <property type="component" value="Unassembled WGS sequence"/>
</dbReference>
<keyword evidence="1" id="KW-0472">Membrane</keyword>
<reference evidence="2" key="2">
    <citation type="journal article" date="2023" name="IMA Fungus">
        <title>Comparative genomic study of the Penicillium genus elucidates a diverse pangenome and 15 lateral gene transfer events.</title>
        <authorList>
            <person name="Petersen C."/>
            <person name="Sorensen T."/>
            <person name="Nielsen M.R."/>
            <person name="Sondergaard T.E."/>
            <person name="Sorensen J.L."/>
            <person name="Fitzpatrick D.A."/>
            <person name="Frisvad J.C."/>
            <person name="Nielsen K.L."/>
        </authorList>
    </citation>
    <scope>NUCLEOTIDE SEQUENCE</scope>
    <source>
        <strain evidence="2">IBT 21472</strain>
    </source>
</reference>
<reference evidence="2" key="1">
    <citation type="submission" date="2022-12" db="EMBL/GenBank/DDBJ databases">
        <authorList>
            <person name="Petersen C."/>
        </authorList>
    </citation>
    <scope>NUCLEOTIDE SEQUENCE</scope>
    <source>
        <strain evidence="2">IBT 21472</strain>
    </source>
</reference>
<organism evidence="2 3">
    <name type="scientific">Penicillium atrosanguineum</name>
    <dbReference type="NCBI Taxonomy" id="1132637"/>
    <lineage>
        <taxon>Eukaryota</taxon>
        <taxon>Fungi</taxon>
        <taxon>Dikarya</taxon>
        <taxon>Ascomycota</taxon>
        <taxon>Pezizomycotina</taxon>
        <taxon>Eurotiomycetes</taxon>
        <taxon>Eurotiomycetidae</taxon>
        <taxon>Eurotiales</taxon>
        <taxon>Aspergillaceae</taxon>
        <taxon>Penicillium</taxon>
    </lineage>
</organism>
<evidence type="ECO:0000313" key="2">
    <source>
        <dbReference type="EMBL" id="KAJ5302458.1"/>
    </source>
</evidence>
<proteinExistence type="predicted"/>
<dbReference type="OrthoDB" id="10490104at2759"/>
<dbReference type="AlphaFoldDB" id="A0A9W9H3Z6"/>
<dbReference type="EMBL" id="JAPZBO010000009">
    <property type="protein sequence ID" value="KAJ5302458.1"/>
    <property type="molecule type" value="Genomic_DNA"/>
</dbReference>
<gene>
    <name evidence="2" type="ORF">N7476_009257</name>
</gene>
<accession>A0A9W9H3Z6</accession>
<keyword evidence="1" id="KW-0812">Transmembrane</keyword>